<evidence type="ECO:0000256" key="1">
    <source>
        <dbReference type="SAM" id="Phobius"/>
    </source>
</evidence>
<evidence type="ECO:0000313" key="3">
    <source>
        <dbReference type="Proteomes" id="UP001165542"/>
    </source>
</evidence>
<gene>
    <name evidence="2" type="ORF">LLY24_17040</name>
</gene>
<feature type="transmembrane region" description="Helical" evidence="1">
    <location>
        <begin position="152"/>
        <end position="173"/>
    </location>
</feature>
<keyword evidence="1" id="KW-0812">Transmembrane</keyword>
<sequence>MDVLSKVEFWQVDGEVLDTDRYSETHVQTRGGGGYARAPSVRVSQTAHQDVWIRENDGHERAIQLEGTNIPLRPSQRITVVCAQRRDNGTGWMCALINHATGQTHEIISPKVLQQRLRLVRITGLSFILALAVAALIVFLTKPPSGYFAHPWRMAEWGWAIAAGVVVLCLGGWRKSRLAGRAAKALKAHIDAAITRAKQT</sequence>
<evidence type="ECO:0000313" key="2">
    <source>
        <dbReference type="EMBL" id="MCS2611022.1"/>
    </source>
</evidence>
<comment type="caution">
    <text evidence="2">The sequence shown here is derived from an EMBL/GenBank/DDBJ whole genome shotgun (WGS) entry which is preliminary data.</text>
</comment>
<accession>A0ABT2EHD8</accession>
<proteinExistence type="predicted"/>
<keyword evidence="1" id="KW-0472">Membrane</keyword>
<name>A0ABT2EHD8_9GAMM</name>
<feature type="transmembrane region" description="Helical" evidence="1">
    <location>
        <begin position="119"/>
        <end position="140"/>
    </location>
</feature>
<dbReference type="EMBL" id="JAJISC010000009">
    <property type="protein sequence ID" value="MCS2611022.1"/>
    <property type="molecule type" value="Genomic_DNA"/>
</dbReference>
<protein>
    <submittedName>
        <fullName evidence="2">Uncharacterized protein</fullName>
    </submittedName>
</protein>
<dbReference type="RefSeq" id="WP_259037514.1">
    <property type="nucleotide sequence ID" value="NZ_JAJISC010000009.1"/>
</dbReference>
<organism evidence="2 3">
    <name type="scientific">Halomonas dongshanensis</name>
    <dbReference type="NCBI Taxonomy" id="2890835"/>
    <lineage>
        <taxon>Bacteria</taxon>
        <taxon>Pseudomonadati</taxon>
        <taxon>Pseudomonadota</taxon>
        <taxon>Gammaproteobacteria</taxon>
        <taxon>Oceanospirillales</taxon>
        <taxon>Halomonadaceae</taxon>
        <taxon>Halomonas</taxon>
    </lineage>
</organism>
<dbReference type="Proteomes" id="UP001165542">
    <property type="component" value="Unassembled WGS sequence"/>
</dbReference>
<keyword evidence="1" id="KW-1133">Transmembrane helix</keyword>
<keyword evidence="3" id="KW-1185">Reference proteome</keyword>
<reference evidence="2" key="1">
    <citation type="submission" date="2021-11" db="EMBL/GenBank/DDBJ databases">
        <title>Halomonas sp., isolated from a coastal aquaculture zone in Dongshan Bay.</title>
        <authorList>
            <person name="Lin W."/>
        </authorList>
    </citation>
    <scope>NUCLEOTIDE SEQUENCE</scope>
    <source>
        <strain evidence="2">Yzlin-01</strain>
    </source>
</reference>